<dbReference type="PROSITE" id="PS51000">
    <property type="entry name" value="HTH_DEOR_2"/>
    <property type="match status" value="1"/>
</dbReference>
<evidence type="ECO:0000256" key="2">
    <source>
        <dbReference type="ARBA" id="ARBA00023163"/>
    </source>
</evidence>
<keyword evidence="1" id="KW-0805">Transcription regulation</keyword>
<accession>A0ABS6K4T9</accession>
<dbReference type="PANTHER" id="PTHR30363">
    <property type="entry name" value="HTH-TYPE TRANSCRIPTIONAL REGULATOR SRLR-RELATED"/>
    <property type="match status" value="1"/>
</dbReference>
<organism evidence="4 5">
    <name type="scientific">Diplocloster modestus</name>
    <dbReference type="NCBI Taxonomy" id="2850322"/>
    <lineage>
        <taxon>Bacteria</taxon>
        <taxon>Bacillati</taxon>
        <taxon>Bacillota</taxon>
        <taxon>Clostridia</taxon>
        <taxon>Lachnospirales</taxon>
        <taxon>Lachnospiraceae</taxon>
        <taxon>Diplocloster</taxon>
    </lineage>
</organism>
<evidence type="ECO:0000256" key="1">
    <source>
        <dbReference type="ARBA" id="ARBA00023015"/>
    </source>
</evidence>
<dbReference type="Gene3D" id="1.10.10.10">
    <property type="entry name" value="Winged helix-like DNA-binding domain superfamily/Winged helix DNA-binding domain"/>
    <property type="match status" value="1"/>
</dbReference>
<dbReference type="EMBL" id="JAHQCX010000003">
    <property type="protein sequence ID" value="MBU9725530.1"/>
    <property type="molecule type" value="Genomic_DNA"/>
</dbReference>
<sequence>MLPEQRIQIIREKLGNKKRMKVKKLEELLQVSRATIYRDLSSLCQEGFLMVSRGEAVLLYTPPDPKHQEKSPDFASVRNLSQLTSIAHAAVLLIEKADSIFLGEGLLCFLLARQITASPDLKNITIVTNNFPAALTLSSYTKYVYMTGGEVLQNTENYYTGGPKFAGNLSSIYVNKAFAAVDGVDLRAGYTVQSLSQLNILSHLPEFSANTIILAPSSRFGCRSIHQLAPLEFGRILITDSGIDRSYSDVFSKRERPRLLTAGAGL</sequence>
<gene>
    <name evidence="4" type="ORF">KTH90_05830</name>
</gene>
<dbReference type="InterPro" id="IPR050313">
    <property type="entry name" value="Carb_Metab_HTH_regulators"/>
</dbReference>
<evidence type="ECO:0000259" key="3">
    <source>
        <dbReference type="PROSITE" id="PS51000"/>
    </source>
</evidence>
<name>A0ABS6K4T9_9FIRM</name>
<keyword evidence="2" id="KW-0804">Transcription</keyword>
<dbReference type="InterPro" id="IPR037171">
    <property type="entry name" value="NagB/RpiA_transferase-like"/>
</dbReference>
<dbReference type="SMART" id="SM01134">
    <property type="entry name" value="DeoRC"/>
    <property type="match status" value="1"/>
</dbReference>
<dbReference type="SMART" id="SM00420">
    <property type="entry name" value="HTH_DEOR"/>
    <property type="match status" value="1"/>
</dbReference>
<dbReference type="InterPro" id="IPR014036">
    <property type="entry name" value="DeoR-like_C"/>
</dbReference>
<keyword evidence="4" id="KW-0238">DNA-binding</keyword>
<dbReference type="Pfam" id="PF08220">
    <property type="entry name" value="HTH_DeoR"/>
    <property type="match status" value="1"/>
</dbReference>
<evidence type="ECO:0000313" key="5">
    <source>
        <dbReference type="Proteomes" id="UP001314681"/>
    </source>
</evidence>
<evidence type="ECO:0000313" key="4">
    <source>
        <dbReference type="EMBL" id="MBU9725530.1"/>
    </source>
</evidence>
<dbReference type="GO" id="GO:0003677">
    <property type="term" value="F:DNA binding"/>
    <property type="evidence" value="ECO:0007669"/>
    <property type="project" value="UniProtKB-KW"/>
</dbReference>
<dbReference type="SUPFAM" id="SSF46785">
    <property type="entry name" value="Winged helix' DNA-binding domain"/>
    <property type="match status" value="1"/>
</dbReference>
<feature type="domain" description="HTH deoR-type" evidence="3">
    <location>
        <begin position="3"/>
        <end position="58"/>
    </location>
</feature>
<keyword evidence="5" id="KW-1185">Reference proteome</keyword>
<proteinExistence type="predicted"/>
<dbReference type="Pfam" id="PF00455">
    <property type="entry name" value="DeoRC"/>
    <property type="match status" value="1"/>
</dbReference>
<comment type="caution">
    <text evidence="4">The sequence shown here is derived from an EMBL/GenBank/DDBJ whole genome shotgun (WGS) entry which is preliminary data.</text>
</comment>
<reference evidence="4 5" key="1">
    <citation type="submission" date="2021-06" db="EMBL/GenBank/DDBJ databases">
        <title>Description of novel taxa of the family Lachnospiraceae.</title>
        <authorList>
            <person name="Chaplin A.V."/>
            <person name="Sokolova S.R."/>
            <person name="Pikina A.P."/>
            <person name="Korzhanova M."/>
            <person name="Belova V."/>
            <person name="Korostin D."/>
            <person name="Efimov B.A."/>
        </authorList>
    </citation>
    <scope>NUCLEOTIDE SEQUENCE [LARGE SCALE GENOMIC DNA]</scope>
    <source>
        <strain evidence="4 5">ASD4241</strain>
    </source>
</reference>
<dbReference type="Proteomes" id="UP001314681">
    <property type="component" value="Unassembled WGS sequence"/>
</dbReference>
<dbReference type="InterPro" id="IPR001034">
    <property type="entry name" value="DeoR_HTH"/>
</dbReference>
<dbReference type="InterPro" id="IPR036390">
    <property type="entry name" value="WH_DNA-bd_sf"/>
</dbReference>
<dbReference type="RefSeq" id="WP_238726436.1">
    <property type="nucleotide sequence ID" value="NZ_JAHQCX010000003.1"/>
</dbReference>
<dbReference type="SUPFAM" id="SSF100950">
    <property type="entry name" value="NagB/RpiA/CoA transferase-like"/>
    <property type="match status" value="1"/>
</dbReference>
<dbReference type="PANTHER" id="PTHR30363:SF46">
    <property type="entry name" value="LYSR FAMILY TRANSCRIPTIONAL REGULATOR"/>
    <property type="match status" value="1"/>
</dbReference>
<dbReference type="InterPro" id="IPR036388">
    <property type="entry name" value="WH-like_DNA-bd_sf"/>
</dbReference>
<protein>
    <submittedName>
        <fullName evidence="4">DeoR/GlpR family DNA-binding transcription regulator</fullName>
    </submittedName>
</protein>